<proteinExistence type="predicted"/>
<dbReference type="Pfam" id="PF13193">
    <property type="entry name" value="AMP-binding_C"/>
    <property type="match status" value="1"/>
</dbReference>
<evidence type="ECO:0000256" key="1">
    <source>
        <dbReference type="ARBA" id="ARBA00001957"/>
    </source>
</evidence>
<dbReference type="InterPro" id="IPR020806">
    <property type="entry name" value="PKS_PP-bd"/>
</dbReference>
<dbReference type="UniPathway" id="UPA00011"/>
<dbReference type="InterPro" id="IPR001242">
    <property type="entry name" value="Condensation_dom"/>
</dbReference>
<name>E5XLS9_SEGRC</name>
<evidence type="ECO:0000256" key="2">
    <source>
        <dbReference type="ARBA" id="ARBA00022450"/>
    </source>
</evidence>
<keyword evidence="2" id="KW-0596">Phosphopantetheine</keyword>
<dbReference type="GO" id="GO:0003824">
    <property type="term" value="F:catalytic activity"/>
    <property type="evidence" value="ECO:0007669"/>
    <property type="project" value="InterPro"/>
</dbReference>
<dbReference type="InterPro" id="IPR020845">
    <property type="entry name" value="AMP-binding_CS"/>
</dbReference>
<dbReference type="Gene3D" id="3.40.50.1820">
    <property type="entry name" value="alpha/beta hydrolase"/>
    <property type="match status" value="1"/>
</dbReference>
<reference evidence="5 6" key="1">
    <citation type="journal article" date="2011" name="Stand. Genomic Sci.">
        <title>High quality draft genome sequence of Segniliparus rugosus CDC 945(T)= (ATCC BAA-974(T)).</title>
        <authorList>
            <person name="Earl A.M."/>
            <person name="Desjardins C.A."/>
            <person name="Fitzgerald M.G."/>
            <person name="Arachchi H.M."/>
            <person name="Zeng Q."/>
            <person name="Mehta T."/>
            <person name="Griggs A."/>
            <person name="Birren B.W."/>
            <person name="Toney N.C."/>
            <person name="Carr J."/>
            <person name="Posey J."/>
            <person name="Butler W.R."/>
        </authorList>
    </citation>
    <scope>NUCLEOTIDE SEQUENCE [LARGE SCALE GENOMIC DNA]</scope>
    <source>
        <strain evidence="6">ATCC BAA-974 / DSM 45345 / CCUG 50838 / CIP 108380 / JCM 13579 / CDC 945</strain>
    </source>
</reference>
<evidence type="ECO:0000259" key="4">
    <source>
        <dbReference type="PROSITE" id="PS50075"/>
    </source>
</evidence>
<dbReference type="PROSITE" id="PS00012">
    <property type="entry name" value="PHOSPHOPANTETHEINE"/>
    <property type="match status" value="1"/>
</dbReference>
<dbReference type="PANTHER" id="PTHR45527">
    <property type="entry name" value="NONRIBOSOMAL PEPTIDE SYNTHETASE"/>
    <property type="match status" value="1"/>
</dbReference>
<dbReference type="Gene3D" id="3.30.559.30">
    <property type="entry name" value="Nonribosomal peptide synthetase, condensation domain"/>
    <property type="match status" value="2"/>
</dbReference>
<dbReference type="NCBIfam" id="TIGR01733">
    <property type="entry name" value="AA-adenyl-dom"/>
    <property type="match status" value="1"/>
</dbReference>
<dbReference type="InterPro" id="IPR023213">
    <property type="entry name" value="CAT-like_dom_sf"/>
</dbReference>
<dbReference type="GO" id="GO:0044550">
    <property type="term" value="P:secondary metabolite biosynthetic process"/>
    <property type="evidence" value="ECO:0007669"/>
    <property type="project" value="TreeGrafter"/>
</dbReference>
<dbReference type="InterPro" id="IPR009081">
    <property type="entry name" value="PP-bd_ACP"/>
</dbReference>
<comment type="cofactor">
    <cofactor evidence="1">
        <name>pantetheine 4'-phosphate</name>
        <dbReference type="ChEBI" id="CHEBI:47942"/>
    </cofactor>
</comment>
<accession>E5XLS9</accession>
<dbReference type="eggNOG" id="COG1020">
    <property type="taxonomic scope" value="Bacteria"/>
</dbReference>
<dbReference type="EMBL" id="ACZI02000003">
    <property type="protein sequence ID" value="EFV14691.1"/>
    <property type="molecule type" value="Genomic_DNA"/>
</dbReference>
<organism evidence="5 6">
    <name type="scientific">Segniliparus rugosus (strain ATCC BAA-974 / DSM 45345 / CCUG 50838 / CIP 108380 / JCM 13579 / CDC 945)</name>
    <dbReference type="NCBI Taxonomy" id="679197"/>
    <lineage>
        <taxon>Bacteria</taxon>
        <taxon>Bacillati</taxon>
        <taxon>Actinomycetota</taxon>
        <taxon>Actinomycetes</taxon>
        <taxon>Mycobacteriales</taxon>
        <taxon>Segniliparaceae</taxon>
        <taxon>Segniliparus</taxon>
    </lineage>
</organism>
<dbReference type="GO" id="GO:0005829">
    <property type="term" value="C:cytosol"/>
    <property type="evidence" value="ECO:0007669"/>
    <property type="project" value="TreeGrafter"/>
</dbReference>
<dbReference type="InterPro" id="IPR029058">
    <property type="entry name" value="AB_hydrolase_fold"/>
</dbReference>
<dbReference type="PROSITE" id="PS50075">
    <property type="entry name" value="CARRIER"/>
    <property type="match status" value="1"/>
</dbReference>
<protein>
    <submittedName>
        <fullName evidence="5">Amino acid adenylation domain-containing protein</fullName>
    </submittedName>
</protein>
<dbReference type="PANTHER" id="PTHR45527:SF1">
    <property type="entry name" value="FATTY ACID SYNTHASE"/>
    <property type="match status" value="1"/>
</dbReference>
<dbReference type="Pfam" id="PF00668">
    <property type="entry name" value="Condensation"/>
    <property type="match status" value="2"/>
</dbReference>
<dbReference type="RefSeq" id="WP_007467407.1">
    <property type="nucleotide sequence ID" value="NZ_KI391954.1"/>
</dbReference>
<dbReference type="Gene3D" id="2.30.38.10">
    <property type="entry name" value="Luciferase, Domain 3"/>
    <property type="match status" value="1"/>
</dbReference>
<sequence length="1403" mass="151541">MTTAAEGAKQQQKARIEDVLALSPLQGGLFSLAKLAGDEADMYTVQLVVDIEGPLDAGLLRRSAQAVLDRHPNLRASFWDRDLPKPVQIIPSFAELPWQELDIAAEDLDAAVAEDRVRRFDLERGPALRFLLFTLPDGTRRMVFTVHHILMDGWAMAIFYRELLAVYAAGGDTGGLPPARPYRDYIGWLEARDHAEALAVWREHLAGASPLLLCEPAEASSEALAPQKHTAALDEDETARLVEWARAQGMTLSTITQYAWAVLLSRLSDRSDVVFGVVVAGRPASLSGVESMVGLFINTTPSRVRIDPSASVREQCAQLQRDASRLRDVDYLSLSETQRASGHGTLFDTLFVYENAPIGDATQAALLPGGVRLRPLGLETLTHYPLTVVPLLFQNRLEVTIEALPGVLPAPASLLGERLLSIVRQMPACFDGSPDDLDALLPGECEQILAASVAPGLPARSAPDQEQASVAEMLWAHAAQTPDAVALSWSGGSLTYRELTDRAALLAARLAERGVGPETVVALSLRRSPEFVVALFGVLAAGAAYVPLDPALPEARRESILRQAAPALVLAEGDPVFEAVGAPLAAPVRVHPDQAAYVIFTSGSTGEPKGVVGTHRALASYVRDHWERMLRPAQERLGRPLKIAHAWSFSFDASWQPLAGLVGGHANHLFDEEEMRDAQRLADGIARHGLDMIDTSPSMLAQLDLPQLSVLALGGEALSPAQWARLSALPTTEAHNCYGPTETTVETLVAAVAEHAVPAIGHPTAGMAAYVLDSGLRLVPDGVVGELYVSGAQLTRGYAANPARTAERYVADPFVHGRRMYRTGDLARRLPSGAVQCLGRADEQVKIRGHRIELGEVEAALLALPQVRAAAVAAVARPNGDGVGSSSGGGLVLAACVVPKEGAFEDLPASQGQTSMTPAAARLRAALAERLPGYMIPARLVVRDQLPLTANGKLDASVFADMAEAEGEEPSTPTECLIAGLLAEQLGVRSVAVDQDFFDLGVDSITAIALVGKARRGGVRITPRMIMRAGTVRALAAEAESAVAAAASADPLEPAPLLPVGRWLVELGGFRRFGQWHTIRLPEQIGVEQLRTLLQLLVDSHPMLRSRLDGELLSPAPVGSVRAEDFLHVGHDPTREARAALERLDPESGRMVQAVWLPDDGRLILVVHSLVVDPVSWQIILGELAQWWTELERGESPGPVAEVTSYAQWSQEVAKSRADHKQTEGLQRYEAPLGNRRLRQGQDTMAGVRFTVQRPETMVSNEQLLEALHRTLAKWRGPVAVAVESHGRPDEPWDTSSTVGLFASISPLEPATQVLFNYLGRIVVAGAQERPWQVVVNWDIADDLNTPEPDLPIRHELALLAATVEDGDGPRLVCTWRWHKDIFTEEQIAELQEIWDESLRSQA</sequence>
<keyword evidence="3" id="KW-0597">Phosphoprotein</keyword>
<evidence type="ECO:0000313" key="6">
    <source>
        <dbReference type="Proteomes" id="UP000004816"/>
    </source>
</evidence>
<dbReference type="InterPro" id="IPR010071">
    <property type="entry name" value="AA_adenyl_dom"/>
</dbReference>
<dbReference type="InterPro" id="IPR036736">
    <property type="entry name" value="ACP-like_sf"/>
</dbReference>
<dbReference type="Proteomes" id="UP000004816">
    <property type="component" value="Unassembled WGS sequence"/>
</dbReference>
<dbReference type="SMART" id="SM00823">
    <property type="entry name" value="PKS_PP"/>
    <property type="match status" value="1"/>
</dbReference>
<dbReference type="GO" id="GO:0031177">
    <property type="term" value="F:phosphopantetheine binding"/>
    <property type="evidence" value="ECO:0007669"/>
    <property type="project" value="InterPro"/>
</dbReference>
<dbReference type="GO" id="GO:0008610">
    <property type="term" value="P:lipid biosynthetic process"/>
    <property type="evidence" value="ECO:0007669"/>
    <property type="project" value="UniProtKB-ARBA"/>
</dbReference>
<dbReference type="InterPro" id="IPR045851">
    <property type="entry name" value="AMP-bd_C_sf"/>
</dbReference>
<evidence type="ECO:0000313" key="5">
    <source>
        <dbReference type="EMBL" id="EFV14691.1"/>
    </source>
</evidence>
<dbReference type="GO" id="GO:0043041">
    <property type="term" value="P:amino acid activation for nonribosomal peptide biosynthetic process"/>
    <property type="evidence" value="ECO:0007669"/>
    <property type="project" value="TreeGrafter"/>
</dbReference>
<dbReference type="CDD" id="cd19543">
    <property type="entry name" value="DCL_NRPS"/>
    <property type="match status" value="1"/>
</dbReference>
<dbReference type="CDD" id="cd05930">
    <property type="entry name" value="A_NRPS"/>
    <property type="match status" value="1"/>
</dbReference>
<dbReference type="Gene3D" id="3.30.300.30">
    <property type="match status" value="1"/>
</dbReference>
<dbReference type="Gene3D" id="3.30.559.10">
    <property type="entry name" value="Chloramphenicol acetyltransferase-like domain"/>
    <property type="match status" value="2"/>
</dbReference>
<feature type="domain" description="Carrier" evidence="4">
    <location>
        <begin position="969"/>
        <end position="1043"/>
    </location>
</feature>
<keyword evidence="6" id="KW-1185">Reference proteome</keyword>
<dbReference type="PROSITE" id="PS00455">
    <property type="entry name" value="AMP_BINDING"/>
    <property type="match status" value="1"/>
</dbReference>
<dbReference type="Pfam" id="PF00501">
    <property type="entry name" value="AMP-binding"/>
    <property type="match status" value="1"/>
</dbReference>
<comment type="caution">
    <text evidence="5">The sequence shown here is derived from an EMBL/GenBank/DDBJ whole genome shotgun (WGS) entry which is preliminary data.</text>
</comment>
<dbReference type="InterPro" id="IPR025110">
    <property type="entry name" value="AMP-bd_C"/>
</dbReference>
<dbReference type="STRING" id="679197.HMPREF9336_00448"/>
<dbReference type="SUPFAM" id="SSF52777">
    <property type="entry name" value="CoA-dependent acyltransferases"/>
    <property type="match status" value="4"/>
</dbReference>
<dbReference type="SUPFAM" id="SSF47336">
    <property type="entry name" value="ACP-like"/>
    <property type="match status" value="1"/>
</dbReference>
<dbReference type="HOGENOM" id="CLU_000022_2_2_11"/>
<dbReference type="Gene3D" id="3.40.50.980">
    <property type="match status" value="2"/>
</dbReference>
<dbReference type="Pfam" id="PF00550">
    <property type="entry name" value="PP-binding"/>
    <property type="match status" value="1"/>
</dbReference>
<evidence type="ECO:0000256" key="3">
    <source>
        <dbReference type="ARBA" id="ARBA00022553"/>
    </source>
</evidence>
<dbReference type="InterPro" id="IPR000873">
    <property type="entry name" value="AMP-dep_synth/lig_dom"/>
</dbReference>
<dbReference type="OrthoDB" id="2472181at2"/>
<dbReference type="InterPro" id="IPR006162">
    <property type="entry name" value="Ppantetheine_attach_site"/>
</dbReference>
<gene>
    <name evidence="5" type="ORF">HMPREF9336_00448</name>
</gene>
<dbReference type="SUPFAM" id="SSF56801">
    <property type="entry name" value="Acetyl-CoA synthetase-like"/>
    <property type="match status" value="1"/>
</dbReference>